<feature type="transmembrane region" description="Helical" evidence="1">
    <location>
        <begin position="20"/>
        <end position="40"/>
    </location>
</feature>
<gene>
    <name evidence="2" type="ORF">COS50_03090</name>
</gene>
<keyword evidence="1" id="KW-0812">Transmembrane</keyword>
<keyword evidence="1" id="KW-0472">Membrane</keyword>
<dbReference type="Proteomes" id="UP000230673">
    <property type="component" value="Unassembled WGS sequence"/>
</dbReference>
<accession>A0A2M7BWF3</accession>
<dbReference type="EMBL" id="PEUY01000045">
    <property type="protein sequence ID" value="PIV10871.1"/>
    <property type="molecule type" value="Genomic_DNA"/>
</dbReference>
<evidence type="ECO:0000313" key="2">
    <source>
        <dbReference type="EMBL" id="PIV10871.1"/>
    </source>
</evidence>
<dbReference type="AlphaFoldDB" id="A0A2M7BWF3"/>
<organism evidence="2 3">
    <name type="scientific">Candidatus Roizmanbacteria bacterium CG03_land_8_20_14_0_80_35_26</name>
    <dbReference type="NCBI Taxonomy" id="1974845"/>
    <lineage>
        <taxon>Bacteria</taxon>
        <taxon>Candidatus Roizmaniibacteriota</taxon>
    </lineage>
</organism>
<name>A0A2M7BWF3_9BACT</name>
<feature type="transmembrane region" description="Helical" evidence="1">
    <location>
        <begin position="52"/>
        <end position="73"/>
    </location>
</feature>
<comment type="caution">
    <text evidence="2">The sequence shown here is derived from an EMBL/GenBank/DDBJ whole genome shotgun (WGS) entry which is preliminary data.</text>
</comment>
<keyword evidence="1" id="KW-1133">Transmembrane helix</keyword>
<proteinExistence type="predicted"/>
<sequence>MENHFVESRKTNNSRPLLKIAFGFLGIPAGTLGKVAIDALTIHKLSPATEIAIPLSFVAIFTALALSYIGLYIDAKAVSSSSPKKIYPKRKIKN</sequence>
<evidence type="ECO:0000256" key="1">
    <source>
        <dbReference type="SAM" id="Phobius"/>
    </source>
</evidence>
<reference evidence="3" key="1">
    <citation type="submission" date="2017-09" db="EMBL/GenBank/DDBJ databases">
        <title>Depth-based differentiation of microbial function through sediment-hosted aquifers and enrichment of novel symbionts in the deep terrestrial subsurface.</title>
        <authorList>
            <person name="Probst A.J."/>
            <person name="Ladd B."/>
            <person name="Jarett J.K."/>
            <person name="Geller-Mcgrath D.E."/>
            <person name="Sieber C.M.K."/>
            <person name="Emerson J.B."/>
            <person name="Anantharaman K."/>
            <person name="Thomas B.C."/>
            <person name="Malmstrom R."/>
            <person name="Stieglmeier M."/>
            <person name="Klingl A."/>
            <person name="Woyke T."/>
            <person name="Ryan C.M."/>
            <person name="Banfield J.F."/>
        </authorList>
    </citation>
    <scope>NUCLEOTIDE SEQUENCE [LARGE SCALE GENOMIC DNA]</scope>
</reference>
<evidence type="ECO:0000313" key="3">
    <source>
        <dbReference type="Proteomes" id="UP000230673"/>
    </source>
</evidence>
<protein>
    <submittedName>
        <fullName evidence="2">Uncharacterized protein</fullName>
    </submittedName>
</protein>